<organism evidence="2 3">
    <name type="scientific">Kingdonia uniflora</name>
    <dbReference type="NCBI Taxonomy" id="39325"/>
    <lineage>
        <taxon>Eukaryota</taxon>
        <taxon>Viridiplantae</taxon>
        <taxon>Streptophyta</taxon>
        <taxon>Embryophyta</taxon>
        <taxon>Tracheophyta</taxon>
        <taxon>Spermatophyta</taxon>
        <taxon>Magnoliopsida</taxon>
        <taxon>Ranunculales</taxon>
        <taxon>Circaeasteraceae</taxon>
        <taxon>Kingdonia</taxon>
    </lineage>
</organism>
<sequence length="245" mass="27397">MAKDFGSRRWQYSSAVRGELDSTADSHSDTEGVKSIVERKESLFDEVAEEEVELKLVLEGLSLSRKKRVDSRSNKGIWLGIEEEKSELKKAKRELEKELDQAKTEAMKEVRQLKASYVVAIGQLQVEAKANLDEMVEEHDRLGRHLMLKGYTEEEVDAIKADTNVEEGDDEEAEAVGVVDSLDGISHQTLLDNHGDNIELPEGGSEKVVRDMSLRINDLESGLSKKRGTSEALLSAQAELRDRSE</sequence>
<evidence type="ECO:0000313" key="2">
    <source>
        <dbReference type="EMBL" id="KAF6139933.1"/>
    </source>
</evidence>
<keyword evidence="3" id="KW-1185">Reference proteome</keyword>
<name>A0A7J7LBD7_9MAGN</name>
<feature type="coiled-coil region" evidence="1">
    <location>
        <begin position="78"/>
        <end position="116"/>
    </location>
</feature>
<dbReference type="EMBL" id="JACGCM010002432">
    <property type="protein sequence ID" value="KAF6139933.1"/>
    <property type="molecule type" value="Genomic_DNA"/>
</dbReference>
<reference evidence="2 3" key="1">
    <citation type="journal article" date="2020" name="IScience">
        <title>Genome Sequencing of the Endangered Kingdonia uniflora (Circaeasteraceae, Ranunculales) Reveals Potential Mechanisms of Evolutionary Specialization.</title>
        <authorList>
            <person name="Sun Y."/>
            <person name="Deng T."/>
            <person name="Zhang A."/>
            <person name="Moore M.J."/>
            <person name="Landis J.B."/>
            <person name="Lin N."/>
            <person name="Zhang H."/>
            <person name="Zhang X."/>
            <person name="Huang J."/>
            <person name="Zhang X."/>
            <person name="Sun H."/>
            <person name="Wang H."/>
        </authorList>
    </citation>
    <scope>NUCLEOTIDE SEQUENCE [LARGE SCALE GENOMIC DNA]</scope>
    <source>
        <strain evidence="2">TB1705</strain>
        <tissue evidence="2">Leaf</tissue>
    </source>
</reference>
<accession>A0A7J7LBD7</accession>
<evidence type="ECO:0000256" key="1">
    <source>
        <dbReference type="SAM" id="Coils"/>
    </source>
</evidence>
<keyword evidence="1" id="KW-0175">Coiled coil</keyword>
<dbReference type="AlphaFoldDB" id="A0A7J7LBD7"/>
<dbReference type="Proteomes" id="UP000541444">
    <property type="component" value="Unassembled WGS sequence"/>
</dbReference>
<proteinExistence type="predicted"/>
<comment type="caution">
    <text evidence="2">The sequence shown here is derived from an EMBL/GenBank/DDBJ whole genome shotgun (WGS) entry which is preliminary data.</text>
</comment>
<protein>
    <submittedName>
        <fullName evidence="2">Uncharacterized protein</fullName>
    </submittedName>
</protein>
<evidence type="ECO:0000313" key="3">
    <source>
        <dbReference type="Proteomes" id="UP000541444"/>
    </source>
</evidence>
<gene>
    <name evidence="2" type="ORF">GIB67_028801</name>
</gene>